<sequence length="168" mass="18077">MLKPIIEKYRDATNGKVHLEVTYGSEIAIGPYEKGLEHAPGGHGPPSWNLDRLVSKSSCESSIHSNASQVDGDDDCNNEEDFSDNDVYSEVGSDIHEWNESSQLSGNNSFNASNPSGHKIINLATWLANTRPTFGTGYEGSAVEEPLEGGCRLHEGDLPGDGMSDEAP</sequence>
<evidence type="ECO:0000256" key="1">
    <source>
        <dbReference type="SAM" id="MobiDB-lite"/>
    </source>
</evidence>
<organism evidence="2 3">
    <name type="scientific">Kwoniella shivajii</name>
    <dbReference type="NCBI Taxonomy" id="564305"/>
    <lineage>
        <taxon>Eukaryota</taxon>
        <taxon>Fungi</taxon>
        <taxon>Dikarya</taxon>
        <taxon>Basidiomycota</taxon>
        <taxon>Agaricomycotina</taxon>
        <taxon>Tremellomycetes</taxon>
        <taxon>Tremellales</taxon>
        <taxon>Cryptococcaceae</taxon>
        <taxon>Kwoniella</taxon>
    </lineage>
</organism>
<evidence type="ECO:0000313" key="2">
    <source>
        <dbReference type="EMBL" id="WRT63461.1"/>
    </source>
</evidence>
<dbReference type="EMBL" id="CP141881">
    <property type="protein sequence ID" value="WRT63461.1"/>
    <property type="molecule type" value="Genomic_DNA"/>
</dbReference>
<evidence type="ECO:0000313" key="3">
    <source>
        <dbReference type="Proteomes" id="UP001329825"/>
    </source>
</evidence>
<reference evidence="2 3" key="1">
    <citation type="submission" date="2024-01" db="EMBL/GenBank/DDBJ databases">
        <title>Comparative genomics of Cryptococcus and Kwoniella reveals pathogenesis evolution and contrasting modes of karyotype evolution via chromosome fusion or intercentromeric recombination.</title>
        <authorList>
            <person name="Coelho M.A."/>
            <person name="David-Palma M."/>
            <person name="Shea T."/>
            <person name="Bowers K."/>
            <person name="McGinley-Smith S."/>
            <person name="Mohammad A.W."/>
            <person name="Gnirke A."/>
            <person name="Yurkov A.M."/>
            <person name="Nowrousian M."/>
            <person name="Sun S."/>
            <person name="Cuomo C.A."/>
            <person name="Heitman J."/>
        </authorList>
    </citation>
    <scope>NUCLEOTIDE SEQUENCE [LARGE SCALE GENOMIC DNA]</scope>
    <source>
        <strain evidence="2">CBS 11374</strain>
    </source>
</reference>
<dbReference type="Proteomes" id="UP001329825">
    <property type="component" value="Chromosome 1"/>
</dbReference>
<name>A0ABZ1CNZ3_9TREE</name>
<keyword evidence="3" id="KW-1185">Reference proteome</keyword>
<gene>
    <name evidence="2" type="ORF">IL334_000366</name>
</gene>
<feature type="compositionally biased region" description="Acidic residues" evidence="1">
    <location>
        <begin position="71"/>
        <end position="84"/>
    </location>
</feature>
<feature type="region of interest" description="Disordered" evidence="1">
    <location>
        <begin position="61"/>
        <end position="93"/>
    </location>
</feature>
<dbReference type="GeneID" id="87952497"/>
<accession>A0ABZ1CNZ3</accession>
<proteinExistence type="predicted"/>
<dbReference type="RefSeq" id="XP_062788201.1">
    <property type="nucleotide sequence ID" value="XM_062932150.1"/>
</dbReference>
<protein>
    <submittedName>
        <fullName evidence="2">Uncharacterized protein</fullName>
    </submittedName>
</protein>